<evidence type="ECO:0000313" key="3">
    <source>
        <dbReference type="Proteomes" id="UP000178532"/>
    </source>
</evidence>
<name>A0A1F6DM28_9BACT</name>
<comment type="caution">
    <text evidence="2">The sequence shown here is derived from an EMBL/GenBank/DDBJ whole genome shotgun (WGS) entry which is preliminary data.</text>
</comment>
<sequence>MAQDVLLEWKGREYDHNPKSADWYWALGIIAVAATVAAILFGNYLLAVLIVIAAGAIALHSVKRPPLHRFRLVDQGIVIGDELHPFERMLSFSVLEDVEGELPPMISIKTESWLSPHLIIPLEGVDVDRVYAYFLGHVDEGEHTHTFPDVVAGWLGF</sequence>
<proteinExistence type="predicted"/>
<keyword evidence="1" id="KW-0472">Membrane</keyword>
<accession>A0A1F6DM28</accession>
<protein>
    <recommendedName>
        <fullName evidence="4">DUF5673 domain-containing protein</fullName>
    </recommendedName>
</protein>
<dbReference type="Proteomes" id="UP000178532">
    <property type="component" value="Unassembled WGS sequence"/>
</dbReference>
<organism evidence="2 3">
    <name type="scientific">Candidatus Kaiserbacteria bacterium RIFCSPHIGHO2_02_FULL_54_22</name>
    <dbReference type="NCBI Taxonomy" id="1798495"/>
    <lineage>
        <taxon>Bacteria</taxon>
        <taxon>Candidatus Kaiseribacteriota</taxon>
    </lineage>
</organism>
<dbReference type="EMBL" id="MFLI01000008">
    <property type="protein sequence ID" value="OGG62340.1"/>
    <property type="molecule type" value="Genomic_DNA"/>
</dbReference>
<feature type="transmembrane region" description="Helical" evidence="1">
    <location>
        <begin position="45"/>
        <end position="62"/>
    </location>
</feature>
<gene>
    <name evidence="2" type="ORF">A3C19_03525</name>
</gene>
<keyword evidence="1" id="KW-0812">Transmembrane</keyword>
<feature type="transmembrane region" description="Helical" evidence="1">
    <location>
        <begin position="21"/>
        <end position="39"/>
    </location>
</feature>
<evidence type="ECO:0000256" key="1">
    <source>
        <dbReference type="SAM" id="Phobius"/>
    </source>
</evidence>
<reference evidence="2 3" key="1">
    <citation type="journal article" date="2016" name="Nat. Commun.">
        <title>Thousands of microbial genomes shed light on interconnected biogeochemical processes in an aquifer system.</title>
        <authorList>
            <person name="Anantharaman K."/>
            <person name="Brown C.T."/>
            <person name="Hug L.A."/>
            <person name="Sharon I."/>
            <person name="Castelle C.J."/>
            <person name="Probst A.J."/>
            <person name="Thomas B.C."/>
            <person name="Singh A."/>
            <person name="Wilkins M.J."/>
            <person name="Karaoz U."/>
            <person name="Brodie E.L."/>
            <person name="Williams K.H."/>
            <person name="Hubbard S.S."/>
            <person name="Banfield J.F."/>
        </authorList>
    </citation>
    <scope>NUCLEOTIDE SEQUENCE [LARGE SCALE GENOMIC DNA]</scope>
</reference>
<dbReference type="AlphaFoldDB" id="A0A1F6DM28"/>
<dbReference type="STRING" id="1798495.A3C19_03525"/>
<evidence type="ECO:0008006" key="4">
    <source>
        <dbReference type="Google" id="ProtNLM"/>
    </source>
</evidence>
<keyword evidence="1" id="KW-1133">Transmembrane helix</keyword>
<evidence type="ECO:0000313" key="2">
    <source>
        <dbReference type="EMBL" id="OGG62340.1"/>
    </source>
</evidence>